<feature type="region of interest" description="Disordered" evidence="1">
    <location>
        <begin position="699"/>
        <end position="718"/>
    </location>
</feature>
<proteinExistence type="predicted"/>
<protein>
    <recommendedName>
        <fullName evidence="4">Asparagine synthetase domain-containing protein</fullName>
    </recommendedName>
</protein>
<comment type="caution">
    <text evidence="2">The sequence shown here is derived from an EMBL/GenBank/DDBJ whole genome shotgun (WGS) entry which is preliminary data.</text>
</comment>
<name>A0ABU5N639_9MICO</name>
<evidence type="ECO:0000313" key="2">
    <source>
        <dbReference type="EMBL" id="MDZ8161540.1"/>
    </source>
</evidence>
<sequence>MAERTADYHVIVSAGGVDTETEWQFVPSASERTEFHRWLAEPLQRPSVVLPLLPATNSPYETIAFVWAKRRTRVAVALSALAQSAGAKFISPTGPDALMRAHSEAPTRLNSGDSLVLTSAEPVELSSMRAWGVGSGVAFDNGELRRSRDVVGALSSAPIAGRESPRFMSRNCGDFLAAVRFADGHTEFHTDYLGVSGWFEYVSDKVHIVASSFLLAVRVAAAVGENLALNLDVIDADFTSLTQPFQQPLLDQLELAGFSCVTPDKVLSVSSTGERMTSLSLLGSDVAAPDRLTAERYTDLIEQAAEEIRANCRAIVSDPDIESIRCDITGGLDSRLVLAGILSTAASDTRVSLFTEESAGSDFSDDEEVALLIADYTGLSFSDQTAINIGQCAVEHLAAKQVAATFGTYWHRLHDHPWVWDAKTVYVGGAGLGNVARDYSTSGWQLAPARVAAVEEVARNLALQVFKWRGRASLKAAPRAGISSIASAWDTLPGDEAEKGSLLFNFHRARFHGGGAIPASLGAWRISPGATRALHLLRLMAGPLLNGPRVQIDLIHKLNPGLAAIPYGRESYNEAYSAVHGELRRDLRPNPGKLTRARKEATEHLTWVDCETCAATPSRTPASREALATLAHESLRELGRDEDLREILLPAYRFFRDHLGTTFPLEHSYSRTVMNKVLHLHALWSLAVPSQDRQRLGSLGAATRAKMDQLRNRARRHS</sequence>
<evidence type="ECO:0000256" key="1">
    <source>
        <dbReference type="SAM" id="MobiDB-lite"/>
    </source>
</evidence>
<dbReference type="RefSeq" id="WP_194425040.1">
    <property type="nucleotide sequence ID" value="NZ_BAAAPT010000001.1"/>
</dbReference>
<reference evidence="2 3" key="1">
    <citation type="submission" date="2023-10" db="EMBL/GenBank/DDBJ databases">
        <title>Microbacterium xanthum sp. nov., isolated from seaweed.</title>
        <authorList>
            <person name="Lee S.D."/>
        </authorList>
    </citation>
    <scope>NUCLEOTIDE SEQUENCE [LARGE SCALE GENOMIC DNA]</scope>
    <source>
        <strain evidence="2 3">KCTC 19124</strain>
    </source>
</reference>
<dbReference type="Proteomes" id="UP001291912">
    <property type="component" value="Unassembled WGS sequence"/>
</dbReference>
<evidence type="ECO:0008006" key="4">
    <source>
        <dbReference type="Google" id="ProtNLM"/>
    </source>
</evidence>
<dbReference type="EMBL" id="JAWJYN010000001">
    <property type="protein sequence ID" value="MDZ8161540.1"/>
    <property type="molecule type" value="Genomic_DNA"/>
</dbReference>
<evidence type="ECO:0000313" key="3">
    <source>
        <dbReference type="Proteomes" id="UP001291912"/>
    </source>
</evidence>
<organism evidence="2 3">
    <name type="scientific">Microbacterium aquimaris</name>
    <dbReference type="NCBI Taxonomy" id="459816"/>
    <lineage>
        <taxon>Bacteria</taxon>
        <taxon>Bacillati</taxon>
        <taxon>Actinomycetota</taxon>
        <taxon>Actinomycetes</taxon>
        <taxon>Micrococcales</taxon>
        <taxon>Microbacteriaceae</taxon>
        <taxon>Microbacterium</taxon>
    </lineage>
</organism>
<keyword evidence="3" id="KW-1185">Reference proteome</keyword>
<gene>
    <name evidence="2" type="ORF">R2Q92_06780</name>
</gene>
<accession>A0ABU5N639</accession>